<name>A0A6J5N4T2_9CAUD</name>
<protein>
    <submittedName>
        <fullName evidence="1">Uncharacterized protein</fullName>
    </submittedName>
</protein>
<organism evidence="1">
    <name type="scientific">uncultured Caudovirales phage</name>
    <dbReference type="NCBI Taxonomy" id="2100421"/>
    <lineage>
        <taxon>Viruses</taxon>
        <taxon>Duplodnaviria</taxon>
        <taxon>Heunggongvirae</taxon>
        <taxon>Uroviricota</taxon>
        <taxon>Caudoviricetes</taxon>
        <taxon>Peduoviridae</taxon>
        <taxon>Maltschvirus</taxon>
        <taxon>Maltschvirus maltsch</taxon>
    </lineage>
</organism>
<proteinExistence type="predicted"/>
<reference evidence="1" key="1">
    <citation type="submission" date="2020-04" db="EMBL/GenBank/DDBJ databases">
        <authorList>
            <person name="Chiriac C."/>
            <person name="Salcher M."/>
            <person name="Ghai R."/>
            <person name="Kavagutti S V."/>
        </authorList>
    </citation>
    <scope>NUCLEOTIDE SEQUENCE</scope>
</reference>
<dbReference type="EMBL" id="LR796607">
    <property type="protein sequence ID" value="CAB4154075.1"/>
    <property type="molecule type" value="Genomic_DNA"/>
</dbReference>
<evidence type="ECO:0000313" key="1">
    <source>
        <dbReference type="EMBL" id="CAB4154075.1"/>
    </source>
</evidence>
<gene>
    <name evidence="1" type="ORF">UFOVP630_9</name>
</gene>
<sequence>MACLLTTGYSLGCRDNIGGVAEVYIGEWNGTEMTYVLGVDNIIGTFSGATVSFYTFQQEIETASYTENGQFSIENGTSFYEQTLTITLHKLDAALRNKILLLGQGKWRIIIKDQRGAYHLMGYQNPVRVSASTPGVGKAYGDLNGSVVTFMTKEPTPAYLVESAAALSVIA</sequence>
<accession>A0A6J5N4T2</accession>